<name>A0ABX5IWP4_9GAMM</name>
<evidence type="ECO:0000256" key="1">
    <source>
        <dbReference type="ARBA" id="ARBA00023002"/>
    </source>
</evidence>
<keyword evidence="6" id="KW-1185">Reference proteome</keyword>
<reference evidence="5 6" key="1">
    <citation type="submission" date="2018-03" db="EMBL/GenBank/DDBJ databases">
        <authorList>
            <person name="Zhou J."/>
            <person name="Li X."/>
            <person name="Xue M."/>
            <person name="Yin J."/>
        </authorList>
    </citation>
    <scope>NUCLEOTIDE SEQUENCE [LARGE SCALE GENOMIC DNA]</scope>
    <source>
        <strain evidence="5 6">SYSU ZJ2214</strain>
    </source>
</reference>
<dbReference type="InterPro" id="IPR016160">
    <property type="entry name" value="Ald_DH_CS_CYS"/>
</dbReference>
<dbReference type="RefSeq" id="WP_108133222.1">
    <property type="nucleotide sequence ID" value="NZ_PXNS01000010.1"/>
</dbReference>
<feature type="active site" evidence="2">
    <location>
        <position position="272"/>
    </location>
</feature>
<comment type="similarity">
    <text evidence="3">Belongs to the aldehyde dehydrogenase family.</text>
</comment>
<feature type="domain" description="Aldehyde dehydrogenase" evidence="4">
    <location>
        <begin position="29"/>
        <end position="495"/>
    </location>
</feature>
<dbReference type="InterPro" id="IPR016162">
    <property type="entry name" value="Ald_DH_N"/>
</dbReference>
<dbReference type="Proteomes" id="UP000241895">
    <property type="component" value="Unassembled WGS sequence"/>
</dbReference>
<comment type="caution">
    <text evidence="5">The sequence shown here is derived from an EMBL/GenBank/DDBJ whole genome shotgun (WGS) entry which is preliminary data.</text>
</comment>
<evidence type="ECO:0000313" key="6">
    <source>
        <dbReference type="Proteomes" id="UP000241895"/>
    </source>
</evidence>
<organism evidence="5 6">
    <name type="scientific">Halomonas litopenaei</name>
    <dbReference type="NCBI Taxonomy" id="2109328"/>
    <lineage>
        <taxon>Bacteria</taxon>
        <taxon>Pseudomonadati</taxon>
        <taxon>Pseudomonadota</taxon>
        <taxon>Gammaproteobacteria</taxon>
        <taxon>Oceanospirillales</taxon>
        <taxon>Halomonadaceae</taxon>
        <taxon>Halomonas</taxon>
    </lineage>
</organism>
<proteinExistence type="inferred from homology"/>
<dbReference type="InterPro" id="IPR016163">
    <property type="entry name" value="Ald_DH_C"/>
</dbReference>
<sequence length="499" mass="53143">MTNTDATLTFDRLRHWLATPRSMFIDGRWVDASKGGVIEVTDPASGEPLAQVPEGTSEDIDRAVGAAAQAFRAWRKVRPSRREKLLLALADALEARADELALLETLDNGKPITFSRHMDVALSVDFLRYTAGWATKIEGRTMTPSIPSVPDERELVAYTRREPIGVVGAIIPWNFPLLMAAWKIAPALAAGCTVVLKPAEDTPLSALMLAELAEQVGFPAGTLNVVTGYGHDAGAALAAHPGLAKVAFTGSTPVGKLIARSAVDNMTRTTLELGGKSPVMVLKDADIEAAAAGASQAIFFNQGQVCTAGSRIYVHEEAHDAFVKALTAQAEALVLAPGTQSDATLGPLVSAKQQSRVLDYIESARQQGGTIATGGGTGRSSGFFVEPTVITGLDQQSRCVQEEIFGPVVVVQTFRELDELIELANDTPYGLAASIWSNDLAAVHRLIPEIDAGSVWVNGHNLLDPCMPFGGFKQSGIGREMGDSLIEHYTETKSVVMML</sequence>
<gene>
    <name evidence="5" type="ORF">C6W88_16120</name>
</gene>
<dbReference type="PROSITE" id="PS00687">
    <property type="entry name" value="ALDEHYDE_DEHYDR_GLU"/>
    <property type="match status" value="1"/>
</dbReference>
<dbReference type="Gene3D" id="3.40.309.10">
    <property type="entry name" value="Aldehyde Dehydrogenase, Chain A, domain 2"/>
    <property type="match status" value="1"/>
</dbReference>
<dbReference type="EMBL" id="PXNS01000010">
    <property type="protein sequence ID" value="PTL92524.1"/>
    <property type="molecule type" value="Genomic_DNA"/>
</dbReference>
<dbReference type="SUPFAM" id="SSF53720">
    <property type="entry name" value="ALDH-like"/>
    <property type="match status" value="1"/>
</dbReference>
<keyword evidence="1 3" id="KW-0560">Oxidoreductase</keyword>
<dbReference type="InterPro" id="IPR015590">
    <property type="entry name" value="Aldehyde_DH_dom"/>
</dbReference>
<evidence type="ECO:0000256" key="3">
    <source>
        <dbReference type="RuleBase" id="RU003345"/>
    </source>
</evidence>
<dbReference type="InterPro" id="IPR016161">
    <property type="entry name" value="Ald_DH/histidinol_DH"/>
</dbReference>
<evidence type="ECO:0000259" key="4">
    <source>
        <dbReference type="Pfam" id="PF00171"/>
    </source>
</evidence>
<dbReference type="Gene3D" id="3.40.605.10">
    <property type="entry name" value="Aldehyde Dehydrogenase, Chain A, domain 1"/>
    <property type="match status" value="1"/>
</dbReference>
<dbReference type="PROSITE" id="PS00070">
    <property type="entry name" value="ALDEHYDE_DEHYDR_CYS"/>
    <property type="match status" value="1"/>
</dbReference>
<evidence type="ECO:0000256" key="2">
    <source>
        <dbReference type="PROSITE-ProRule" id="PRU10007"/>
    </source>
</evidence>
<protein>
    <submittedName>
        <fullName evidence="5">Aldehyde dehydrogenase</fullName>
    </submittedName>
</protein>
<dbReference type="InterPro" id="IPR029510">
    <property type="entry name" value="Ald_DH_CS_GLU"/>
</dbReference>
<evidence type="ECO:0000313" key="5">
    <source>
        <dbReference type="EMBL" id="PTL92524.1"/>
    </source>
</evidence>
<dbReference type="PANTHER" id="PTHR11699">
    <property type="entry name" value="ALDEHYDE DEHYDROGENASE-RELATED"/>
    <property type="match status" value="1"/>
</dbReference>
<dbReference type="Pfam" id="PF00171">
    <property type="entry name" value="Aldedh"/>
    <property type="match status" value="1"/>
</dbReference>
<accession>A0ABX5IWP4</accession>